<keyword evidence="9" id="KW-1185">Reference proteome</keyword>
<comment type="caution">
    <text evidence="7">The sequence shown here is derived from an EMBL/GenBank/DDBJ whole genome shotgun (WGS) entry which is preliminary data.</text>
</comment>
<evidence type="ECO:0000313" key="8">
    <source>
        <dbReference type="Proteomes" id="UP000051487"/>
    </source>
</evidence>
<dbReference type="EMBL" id="BCLY01000017">
    <property type="protein sequence ID" value="GAQ12328.1"/>
    <property type="molecule type" value="Genomic_DNA"/>
</dbReference>
<dbReference type="GO" id="GO:0050660">
    <property type="term" value="F:flavin adenine dinucleotide binding"/>
    <property type="evidence" value="ECO:0007669"/>
    <property type="project" value="InterPro"/>
</dbReference>
<dbReference type="GO" id="GO:0050661">
    <property type="term" value="F:NADP binding"/>
    <property type="evidence" value="ECO:0007669"/>
    <property type="project" value="InterPro"/>
</dbReference>
<keyword evidence="4" id="KW-0560">Oxidoreductase</keyword>
<dbReference type="PRINTS" id="PR00411">
    <property type="entry name" value="PNDRDTASEI"/>
</dbReference>
<dbReference type="SUPFAM" id="SSF51905">
    <property type="entry name" value="FAD/NAD(P)-binding domain"/>
    <property type="match status" value="3"/>
</dbReference>
<dbReference type="EMBL" id="JAAAPU010000102">
    <property type="protein sequence ID" value="KAF4202556.1"/>
    <property type="molecule type" value="Genomic_DNA"/>
</dbReference>
<dbReference type="EMBL" id="BLKI01000109">
    <property type="protein sequence ID" value="GFF93037.1"/>
    <property type="molecule type" value="Genomic_DNA"/>
</dbReference>
<evidence type="ECO:0000256" key="4">
    <source>
        <dbReference type="ARBA" id="ARBA00023002"/>
    </source>
</evidence>
<dbReference type="Pfam" id="PF00743">
    <property type="entry name" value="FMO-like"/>
    <property type="match status" value="1"/>
</dbReference>
<evidence type="ECO:0000313" key="10">
    <source>
        <dbReference type="Proteomes" id="UP000649114"/>
    </source>
</evidence>
<organism evidence="7 10">
    <name type="scientific">Aspergillus lentulus</name>
    <dbReference type="NCBI Taxonomy" id="293939"/>
    <lineage>
        <taxon>Eukaryota</taxon>
        <taxon>Fungi</taxon>
        <taxon>Dikarya</taxon>
        <taxon>Ascomycota</taxon>
        <taxon>Pezizomycotina</taxon>
        <taxon>Eurotiomycetes</taxon>
        <taxon>Eurotiomycetidae</taxon>
        <taxon>Eurotiales</taxon>
        <taxon>Aspergillaceae</taxon>
        <taxon>Aspergillus</taxon>
        <taxon>Aspergillus subgen. Fumigati</taxon>
    </lineage>
</organism>
<dbReference type="AlphaFoldDB" id="A0AAN5YLU3"/>
<dbReference type="InterPro" id="IPR050775">
    <property type="entry name" value="FAD-binding_Monooxygenases"/>
</dbReference>
<dbReference type="PANTHER" id="PTHR43098:SF5">
    <property type="entry name" value="DUAL-FUNCTIONAL MONOOXYGENASE_METHYLTRANSFERASE PSOF"/>
    <property type="match status" value="1"/>
</dbReference>
<reference evidence="6 9" key="3">
    <citation type="submission" date="2020-01" db="EMBL/GenBank/DDBJ databases">
        <title>Draft genome sequence of Aspergillus lentulus IFM 60648.</title>
        <authorList>
            <person name="Takahashi H."/>
            <person name="Yaguchi T."/>
        </authorList>
    </citation>
    <scope>NUCLEOTIDE SEQUENCE [LARGE SCALE GENOMIC DNA]</scope>
    <source>
        <strain evidence="6 9">IFM 60648</strain>
    </source>
</reference>
<dbReference type="InterPro" id="IPR020946">
    <property type="entry name" value="Flavin_mOase-like"/>
</dbReference>
<sequence length="548" mass="62379">MGDLNGSSDTSPEAAYGLDYDVLIIGAGLSGIYTLISMKKLGLRARVIERGSGPGGVWFWNRYPGARLDSESYTYMFTFSQEVLDEWDWKEHFSAQEDTLRYINFVIDKHNIRPDIQLNTEVKSARYDEVNRSWTLADQNGNYLSSRFLINCLGPLTSPTLPNIPGVADFRGEAYHTSRWPQDHLVSFEGKRVGIIGTGATGIQIIQEVAKTAGQLTVFQRTANWTAPLRNSTISPDEMNAIRADYPEIIRKCKSTPMGFMYEPDPRNALDIPEKEREELWETHYNMRGLIKWVANFKDIFTNQEANDLYSNWMANKIRARVNDPVIAEKLIPKTHGFGTRRVPLETGYYELFNRANVKLVDLNDTPIKRITATGVETTVDHIELDILIYATGFDALTGSYEEIDYYGEGGVALKDLWKDGPLTYLGFMSPNFPNMFNILGPHQGTGNIPHAIEYAVRYVARFVEYLTEANMTYVVPDQKGVEQWTEHVFDCTKGLLSANVNSWMTGYNSNKKGKAQRRVVRYFGGLVRFRERCEDVAADNYRHFVMK</sequence>
<reference evidence="7" key="4">
    <citation type="submission" date="2020-04" db="EMBL/GenBank/DDBJ databases">
        <authorList>
            <person name="Santos R.A.C."/>
            <person name="Steenwyk J.L."/>
            <person name="Rivero-Menendez O."/>
            <person name="Mead M.E."/>
            <person name="Silva L.P."/>
            <person name="Bastos R.W."/>
            <person name="Alastruey-Izquierdo A."/>
            <person name="Goldman G.H."/>
            <person name="Rokas A."/>
        </authorList>
    </citation>
    <scope>NUCLEOTIDE SEQUENCE</scope>
    <source>
        <strain evidence="7">CNM-CM8927</strain>
    </source>
</reference>
<evidence type="ECO:0000256" key="3">
    <source>
        <dbReference type="ARBA" id="ARBA00022857"/>
    </source>
</evidence>
<keyword evidence="1" id="KW-0285">Flavoprotein</keyword>
<evidence type="ECO:0000313" key="5">
    <source>
        <dbReference type="EMBL" id="GAQ12328.1"/>
    </source>
</evidence>
<evidence type="ECO:0000256" key="2">
    <source>
        <dbReference type="ARBA" id="ARBA00022827"/>
    </source>
</evidence>
<keyword evidence="3" id="KW-0521">NADP</keyword>
<gene>
    <name evidence="5" type="ORF">ALT_9649</name>
    <name evidence="7" type="ORF">CNMCM8927_000101</name>
    <name evidence="6" type="ORF">IFM60648_09947</name>
</gene>
<accession>A0AAN5YLU3</accession>
<evidence type="ECO:0000313" key="9">
    <source>
        <dbReference type="Proteomes" id="UP000465220"/>
    </source>
</evidence>
<evidence type="ECO:0000313" key="6">
    <source>
        <dbReference type="EMBL" id="GFF93037.1"/>
    </source>
</evidence>
<name>A0AAN5YLU3_ASPLE</name>
<dbReference type="InterPro" id="IPR036188">
    <property type="entry name" value="FAD/NAD-bd_sf"/>
</dbReference>
<keyword evidence="5" id="KW-0503">Monooxygenase</keyword>
<dbReference type="Proteomes" id="UP000649114">
    <property type="component" value="Unassembled WGS sequence"/>
</dbReference>
<reference evidence="7" key="2">
    <citation type="journal article" date="2020" name="bioRxiv">
        <title>Genomic and phenotypic heterogeneity of clinical isolates of the human pathogens Aspergillus fumigatus, Aspergillus lentulus and Aspergillus fumigatiaffinis.</title>
        <authorList>
            <person name="dos Santos R.A.C."/>
            <person name="Steenwyk J.L."/>
            <person name="Rivero-Menendez O."/>
            <person name="Mead M.E."/>
            <person name="Silva L.P."/>
            <person name="Bastos R.W."/>
            <person name="Alastruey-Izquierdo A."/>
            <person name="Goldman G.H."/>
            <person name="Rokas A."/>
        </authorList>
    </citation>
    <scope>NUCLEOTIDE SEQUENCE</scope>
    <source>
        <strain evidence="7">CNM-CM8927</strain>
    </source>
</reference>
<evidence type="ECO:0000256" key="1">
    <source>
        <dbReference type="ARBA" id="ARBA00022630"/>
    </source>
</evidence>
<dbReference type="Proteomes" id="UP000465220">
    <property type="component" value="Unassembled WGS sequence"/>
</dbReference>
<dbReference type="Proteomes" id="UP000051487">
    <property type="component" value="Unassembled WGS sequence"/>
</dbReference>
<dbReference type="PANTHER" id="PTHR43098">
    <property type="entry name" value="L-ORNITHINE N(5)-MONOOXYGENASE-RELATED"/>
    <property type="match status" value="1"/>
</dbReference>
<evidence type="ECO:0000313" key="7">
    <source>
        <dbReference type="EMBL" id="KAF4202556.1"/>
    </source>
</evidence>
<dbReference type="Gene3D" id="3.50.50.60">
    <property type="entry name" value="FAD/NAD(P)-binding domain"/>
    <property type="match status" value="2"/>
</dbReference>
<proteinExistence type="predicted"/>
<reference evidence="5 8" key="1">
    <citation type="submission" date="2015-11" db="EMBL/GenBank/DDBJ databases">
        <title>Aspergillus lentulus strain IFM 54703T.</title>
        <authorList>
            <person name="Kusuya Y."/>
            <person name="Sakai K."/>
            <person name="Kamei K."/>
            <person name="Takahashi H."/>
            <person name="Yaguchi T."/>
        </authorList>
    </citation>
    <scope>NUCLEOTIDE SEQUENCE [LARGE SCALE GENOMIC DNA]</scope>
    <source>
        <strain evidence="5 8">IFM 54703</strain>
    </source>
</reference>
<dbReference type="GO" id="GO:0004499">
    <property type="term" value="F:N,N-dimethylaniline monooxygenase activity"/>
    <property type="evidence" value="ECO:0007669"/>
    <property type="project" value="InterPro"/>
</dbReference>
<protein>
    <submittedName>
        <fullName evidence="5">2-oxo-Delta(3)-4,5, 5-trimethylcyclopentenylacetyl-CoA monooxygenase</fullName>
    </submittedName>
</protein>
<keyword evidence="2" id="KW-0274">FAD</keyword>